<comment type="caution">
    <text evidence="1">The sequence shown here is derived from an EMBL/GenBank/DDBJ whole genome shotgun (WGS) entry which is preliminary data.</text>
</comment>
<name>A0A0F8XM29_9ZZZZ</name>
<proteinExistence type="predicted"/>
<gene>
    <name evidence="1" type="ORF">LCGC14_3168870</name>
</gene>
<organism evidence="1">
    <name type="scientific">marine sediment metagenome</name>
    <dbReference type="NCBI Taxonomy" id="412755"/>
    <lineage>
        <taxon>unclassified sequences</taxon>
        <taxon>metagenomes</taxon>
        <taxon>ecological metagenomes</taxon>
    </lineage>
</organism>
<dbReference type="EMBL" id="LAZR01070271">
    <property type="protein sequence ID" value="KKK43149.1"/>
    <property type="molecule type" value="Genomic_DNA"/>
</dbReference>
<feature type="non-terminal residue" evidence="1">
    <location>
        <position position="1"/>
    </location>
</feature>
<dbReference type="InterPro" id="IPR057895">
    <property type="entry name" value="Mom"/>
</dbReference>
<dbReference type="Pfam" id="PF25680">
    <property type="entry name" value="Mom"/>
    <property type="match status" value="1"/>
</dbReference>
<reference evidence="1" key="1">
    <citation type="journal article" date="2015" name="Nature">
        <title>Complex archaea that bridge the gap between prokaryotes and eukaryotes.</title>
        <authorList>
            <person name="Spang A."/>
            <person name="Saw J.H."/>
            <person name="Jorgensen S.L."/>
            <person name="Zaremba-Niedzwiedzka K."/>
            <person name="Martijn J."/>
            <person name="Lind A.E."/>
            <person name="van Eijk R."/>
            <person name="Schleper C."/>
            <person name="Guy L."/>
            <person name="Ettema T.J."/>
        </authorList>
    </citation>
    <scope>NUCLEOTIDE SEQUENCE</scope>
</reference>
<evidence type="ECO:0000313" key="1">
    <source>
        <dbReference type="EMBL" id="KKK43149.1"/>
    </source>
</evidence>
<accession>A0A0F8XM29</accession>
<sequence>ASWAATLDSEHYLGSKGARPRLVYEDEHGLVVFSAPSSRRLPRDWIELSRWCLKDGRGSEQWSKVVPWLKERSDTTTVVSYSDPSVGHTGALYRACNWIWAPVWHVLREPPTGMGIRGRKRQRAKHRWVFLLKPDPRRTDHLRLRDESLERQFPWVSYVEPRWKRGVAQVRGQERFRRWQTMKEGAKVESEGQVPATRS</sequence>
<dbReference type="AlphaFoldDB" id="A0A0F8XM29"/>
<protein>
    <submittedName>
        <fullName evidence="1">Uncharacterized protein</fullName>
    </submittedName>
</protein>